<keyword evidence="1" id="KW-0175">Coiled coil</keyword>
<comment type="caution">
    <text evidence="3">The sequence shown here is derived from an EMBL/GenBank/DDBJ whole genome shotgun (WGS) entry which is preliminary data.</text>
</comment>
<feature type="signal peptide" evidence="2">
    <location>
        <begin position="1"/>
        <end position="23"/>
    </location>
</feature>
<reference evidence="3" key="1">
    <citation type="submission" date="2023-08" db="EMBL/GenBank/DDBJ databases">
        <authorList>
            <person name="Chen Y."/>
            <person name="Shah S."/>
            <person name="Dougan E. K."/>
            <person name="Thang M."/>
            <person name="Chan C."/>
        </authorList>
    </citation>
    <scope>NUCLEOTIDE SEQUENCE</scope>
</reference>
<dbReference type="EMBL" id="CAUJNA010003499">
    <property type="protein sequence ID" value="CAJ1403518.1"/>
    <property type="molecule type" value="Genomic_DNA"/>
</dbReference>
<evidence type="ECO:0000256" key="2">
    <source>
        <dbReference type="SAM" id="SignalP"/>
    </source>
</evidence>
<sequence>MSPRLVNMTLVVWIVWLYQRRFGRELPYRDTGQAIFSLLRQQMEEEEGALDADKQLKEDLRQEVVQIADIASRLQARAVEQPEGLLQGLQQNLGDLLLQVMREQSLVDDRDQQLKRSFDMSMKDLREAKEQVVQQVLVDDDIFGPLTSTTSGLLAGLDIAIAAQAMVLAVLITATKGAFPGFGEAAPEAVDSKGTAAKAPAPVQELLVPCTVVLRFYGRWDDEDQWVLLQSLPLQGVAGSVVNSLRRNFAGPLSKRLLTALVARSARGLVRRRGWKPIVEKTMAEVGREFHLGYLVELPSGGASKRIYLLDPEQRVEEVPSARILRDAVDANREKEEGAGWDEKRGTYIEATIPEIYTDPALRFNRKDLFCFVLRDTRFIVAHRESTPARYTVDFGDPEEWRDALPKLPEMANFKATWPLPDHLLNNSRRQLEDQLAASCDSMDCTFSSRASMQQRFKVPDEETDKKYRDFMDKAGRGLCSLG</sequence>
<name>A0AA36JC69_9DINO</name>
<accession>A0AA36JC69</accession>
<evidence type="ECO:0000256" key="1">
    <source>
        <dbReference type="SAM" id="Coils"/>
    </source>
</evidence>
<keyword evidence="2" id="KW-0732">Signal</keyword>
<feature type="chain" id="PRO_5041322691" evidence="2">
    <location>
        <begin position="24"/>
        <end position="483"/>
    </location>
</feature>
<evidence type="ECO:0000313" key="3">
    <source>
        <dbReference type="EMBL" id="CAJ1403518.1"/>
    </source>
</evidence>
<keyword evidence="4" id="KW-1185">Reference proteome</keyword>
<protein>
    <submittedName>
        <fullName evidence="3">Uncharacterized protein</fullName>
    </submittedName>
</protein>
<evidence type="ECO:0000313" key="4">
    <source>
        <dbReference type="Proteomes" id="UP001178507"/>
    </source>
</evidence>
<organism evidence="3 4">
    <name type="scientific">Effrenium voratum</name>
    <dbReference type="NCBI Taxonomy" id="2562239"/>
    <lineage>
        <taxon>Eukaryota</taxon>
        <taxon>Sar</taxon>
        <taxon>Alveolata</taxon>
        <taxon>Dinophyceae</taxon>
        <taxon>Suessiales</taxon>
        <taxon>Symbiodiniaceae</taxon>
        <taxon>Effrenium</taxon>
    </lineage>
</organism>
<dbReference type="AlphaFoldDB" id="A0AA36JC69"/>
<gene>
    <name evidence="3" type="ORF">EVOR1521_LOCUS26177</name>
</gene>
<dbReference type="Proteomes" id="UP001178507">
    <property type="component" value="Unassembled WGS sequence"/>
</dbReference>
<feature type="coiled-coil region" evidence="1">
    <location>
        <begin position="43"/>
        <end position="77"/>
    </location>
</feature>
<proteinExistence type="predicted"/>